<sequence>MRSFSTLSLIFTAALSAFTYAAPATTTDVQALANKVESAVSGVDAASLPLSGVEQRDDAPASVAIILTTLQAQVLPLTEQFTYINSANATAANITPIIAELKTCFLTATASLKLLIGADIAVILAPVEGEVILTVAAVAELLGGLLCIVFAAIGCLLNVILVDVHAIVLPLLVDLCVVVAGLLQVVFGLVAGLLAAVLLILTPAVIAVIKLLACTELLLCLGIKL</sequence>
<dbReference type="EMBL" id="MU266545">
    <property type="protein sequence ID" value="KAH7921027.1"/>
    <property type="molecule type" value="Genomic_DNA"/>
</dbReference>
<dbReference type="Proteomes" id="UP000790709">
    <property type="component" value="Unassembled WGS sequence"/>
</dbReference>
<organism evidence="1 2">
    <name type="scientific">Leucogyrophana mollusca</name>
    <dbReference type="NCBI Taxonomy" id="85980"/>
    <lineage>
        <taxon>Eukaryota</taxon>
        <taxon>Fungi</taxon>
        <taxon>Dikarya</taxon>
        <taxon>Basidiomycota</taxon>
        <taxon>Agaricomycotina</taxon>
        <taxon>Agaricomycetes</taxon>
        <taxon>Agaricomycetidae</taxon>
        <taxon>Boletales</taxon>
        <taxon>Boletales incertae sedis</taxon>
        <taxon>Leucogyrophana</taxon>
    </lineage>
</organism>
<reference evidence="1" key="1">
    <citation type="journal article" date="2021" name="New Phytol.">
        <title>Evolutionary innovations through gain and loss of genes in the ectomycorrhizal Boletales.</title>
        <authorList>
            <person name="Wu G."/>
            <person name="Miyauchi S."/>
            <person name="Morin E."/>
            <person name="Kuo A."/>
            <person name="Drula E."/>
            <person name="Varga T."/>
            <person name="Kohler A."/>
            <person name="Feng B."/>
            <person name="Cao Y."/>
            <person name="Lipzen A."/>
            <person name="Daum C."/>
            <person name="Hundley H."/>
            <person name="Pangilinan J."/>
            <person name="Johnson J."/>
            <person name="Barry K."/>
            <person name="LaButti K."/>
            <person name="Ng V."/>
            <person name="Ahrendt S."/>
            <person name="Min B."/>
            <person name="Choi I.G."/>
            <person name="Park H."/>
            <person name="Plett J.M."/>
            <person name="Magnuson J."/>
            <person name="Spatafora J.W."/>
            <person name="Nagy L.G."/>
            <person name="Henrissat B."/>
            <person name="Grigoriev I.V."/>
            <person name="Yang Z.L."/>
            <person name="Xu J."/>
            <person name="Martin F.M."/>
        </authorList>
    </citation>
    <scope>NUCLEOTIDE SEQUENCE</scope>
    <source>
        <strain evidence="1">KUC20120723A-06</strain>
    </source>
</reference>
<proteinExistence type="predicted"/>
<protein>
    <submittedName>
        <fullName evidence="1">Uncharacterized protein</fullName>
    </submittedName>
</protein>
<evidence type="ECO:0000313" key="1">
    <source>
        <dbReference type="EMBL" id="KAH7921027.1"/>
    </source>
</evidence>
<name>A0ACB8B6J6_9AGAM</name>
<comment type="caution">
    <text evidence="1">The sequence shown here is derived from an EMBL/GenBank/DDBJ whole genome shotgun (WGS) entry which is preliminary data.</text>
</comment>
<keyword evidence="2" id="KW-1185">Reference proteome</keyword>
<evidence type="ECO:0000313" key="2">
    <source>
        <dbReference type="Proteomes" id="UP000790709"/>
    </source>
</evidence>
<accession>A0ACB8B6J6</accession>
<gene>
    <name evidence="1" type="ORF">BV22DRAFT_1198485</name>
</gene>